<comment type="catalytic activity">
    <reaction evidence="8">
        <text>(9Z)-octadecenoyl-CoA + H2O = S-(9Z-octadecenoyl)-4'-phosphopantetheine + adenosine 3',5'-bisphosphate + 2 H(+)</text>
        <dbReference type="Rhea" id="RHEA:65564"/>
        <dbReference type="ChEBI" id="CHEBI:15377"/>
        <dbReference type="ChEBI" id="CHEBI:15378"/>
        <dbReference type="ChEBI" id="CHEBI:57387"/>
        <dbReference type="ChEBI" id="CHEBI:58343"/>
        <dbReference type="ChEBI" id="CHEBI:156553"/>
    </reaction>
</comment>
<keyword evidence="8" id="KW-0594">Phospholipid biosynthesis</keyword>
<dbReference type="GO" id="GO:0010945">
    <property type="term" value="F:coenzyme A diphosphatase activity"/>
    <property type="evidence" value="ECO:0007669"/>
    <property type="project" value="InterPro"/>
</dbReference>
<dbReference type="GO" id="GO:0140042">
    <property type="term" value="P:lipid droplet formation"/>
    <property type="evidence" value="ECO:0007669"/>
    <property type="project" value="UniProtKB-UniRule"/>
</dbReference>
<feature type="transmembrane region" description="Helical" evidence="9">
    <location>
        <begin position="275"/>
        <end position="292"/>
    </location>
</feature>
<dbReference type="Proteomes" id="UP000509704">
    <property type="component" value="Chromosome 7"/>
</dbReference>
<keyword evidence="3 8" id="KW-0378">Hydrolase</keyword>
<evidence type="ECO:0000256" key="3">
    <source>
        <dbReference type="ARBA" id="ARBA00022801"/>
    </source>
</evidence>
<evidence type="ECO:0000256" key="2">
    <source>
        <dbReference type="ARBA" id="ARBA00022692"/>
    </source>
</evidence>
<evidence type="ECO:0000256" key="4">
    <source>
        <dbReference type="ARBA" id="ARBA00022824"/>
    </source>
</evidence>
<feature type="transmembrane region" description="Helical" evidence="9">
    <location>
        <begin position="312"/>
        <end position="333"/>
    </location>
</feature>
<dbReference type="InterPro" id="IPR019388">
    <property type="entry name" value="FIT"/>
</dbReference>
<comment type="catalytic activity">
    <reaction evidence="8">
        <text>hexadecanoyl-CoA + H2O = S-hexadecanoyl-4'-phosphopantetheine + adenosine 3',5'-bisphosphate + 2 H(+)</text>
        <dbReference type="Rhea" id="RHEA:50032"/>
        <dbReference type="ChEBI" id="CHEBI:15377"/>
        <dbReference type="ChEBI" id="CHEBI:15378"/>
        <dbReference type="ChEBI" id="CHEBI:57379"/>
        <dbReference type="ChEBI" id="CHEBI:58343"/>
        <dbReference type="ChEBI" id="CHEBI:132018"/>
    </reaction>
</comment>
<dbReference type="PANTHER" id="PTHR23129:SF0">
    <property type="entry name" value="ACYL-COENZYME A DIPHOSPHATASE FITM2"/>
    <property type="match status" value="1"/>
</dbReference>
<evidence type="ECO:0000256" key="6">
    <source>
        <dbReference type="ARBA" id="ARBA00023098"/>
    </source>
</evidence>
<feature type="transmembrane region" description="Helical" evidence="9">
    <location>
        <begin position="76"/>
        <end position="97"/>
    </location>
</feature>
<dbReference type="PANTHER" id="PTHR23129">
    <property type="entry name" value="ACYL-COENZYME A DIPHOSPHATASE FITM2"/>
    <property type="match status" value="1"/>
</dbReference>
<dbReference type="HAMAP" id="MF_03231">
    <property type="entry name" value="SCS3"/>
    <property type="match status" value="1"/>
</dbReference>
<feature type="active site" evidence="8">
    <location>
        <position position="218"/>
    </location>
</feature>
<evidence type="ECO:0000256" key="7">
    <source>
        <dbReference type="ARBA" id="ARBA00023136"/>
    </source>
</evidence>
<evidence type="ECO:0000313" key="10">
    <source>
        <dbReference type="EMBL" id="QLG74315.1"/>
    </source>
</evidence>
<evidence type="ECO:0000256" key="9">
    <source>
        <dbReference type="SAM" id="Phobius"/>
    </source>
</evidence>
<comment type="similarity">
    <text evidence="8">Belongs to the FIT family. Fungal FIT2B/SCS3 subfamily.</text>
</comment>
<gene>
    <name evidence="8" type="primary">SCS3</name>
    <name evidence="8" type="synonym">FIT2B</name>
    <name evidence="10" type="ORF">HG535_0G01990</name>
</gene>
<dbReference type="EC" id="3.6.1.-" evidence="8"/>
<feature type="transmembrane region" description="Helical" evidence="9">
    <location>
        <begin position="41"/>
        <end position="64"/>
    </location>
</feature>
<proteinExistence type="inferred from homology"/>
<dbReference type="OrthoDB" id="5579088at2759"/>
<comment type="subcellular location">
    <subcellularLocation>
        <location evidence="1 8">Endoplasmic reticulum membrane</location>
        <topology evidence="1 8">Multi-pass membrane protein</topology>
    </subcellularLocation>
</comment>
<dbReference type="GO" id="GO:0008654">
    <property type="term" value="P:phospholipid biosynthetic process"/>
    <property type="evidence" value="ECO:0007669"/>
    <property type="project" value="UniProtKB-KW"/>
</dbReference>
<dbReference type="InterPro" id="IPR046400">
    <property type="entry name" value="SCS3"/>
</dbReference>
<keyword evidence="5 8" id="KW-1133">Transmembrane helix</keyword>
<protein>
    <recommendedName>
        <fullName evidence="8">Acyl-coenzyme A diphosphatase SCS3</fullName>
        <ecNumber evidence="8">3.6.1.-</ecNumber>
    </recommendedName>
    <alternativeName>
        <fullName evidence="8">FIT family protein SCS3</fullName>
    </alternativeName>
</protein>
<feature type="active site" evidence="8">
    <location>
        <position position="334"/>
    </location>
</feature>
<evidence type="ECO:0000256" key="5">
    <source>
        <dbReference type="ARBA" id="ARBA00022989"/>
    </source>
</evidence>
<dbReference type="Pfam" id="PF10261">
    <property type="entry name" value="FIT"/>
    <property type="match status" value="1"/>
</dbReference>
<accession>A0A7H9B6G4</accession>
<evidence type="ECO:0000256" key="1">
    <source>
        <dbReference type="ARBA" id="ARBA00004477"/>
    </source>
</evidence>
<dbReference type="EMBL" id="CP058610">
    <property type="protein sequence ID" value="QLG74315.1"/>
    <property type="molecule type" value="Genomic_DNA"/>
</dbReference>
<comment type="function">
    <text evidence="8">Fatty acyl-coenzyme A (CoA) diphosphatase that hydrolyzes fatty acyl-CoA to yield acyl-4'-phosphopantetheine and adenosine 3',5'-bisphosphate. Preferentially hydrolyzes unsaturated long-chain acyl-CoA substrates in the endoplasmic reticulum (ER) lumen. This catalytic activity is required for maintaining ER structure and for lipid droplets (LDs) biogenesis, which are lipid storage organelles involved in maintaining lipid and energy homeostasis. May directly bind to diacylglycerol (DAGs) and triacylglycerol, which is also important for LD biogenesis. May support directional budding of nacent LDs from the ER into the cytosol by reducing DAG levels at sites of LD formation. May play a role in the regulation of cell morphology and cytoskeletal organization. Involved in phospholipid biosynthesis.</text>
</comment>
<keyword evidence="6" id="KW-0443">Lipid metabolism</keyword>
<keyword evidence="8" id="KW-1208">Phospholipid metabolism</keyword>
<keyword evidence="8" id="KW-0444">Lipid biosynthesis</keyword>
<keyword evidence="11" id="KW-1185">Reference proteome</keyword>
<reference evidence="10 11" key="1">
    <citation type="submission" date="2020-07" db="EMBL/GenBank/DDBJ databases">
        <title>The yeast mating-type switching endonuclease HO is a domesticated member of an unorthodox homing genetic element family.</title>
        <authorList>
            <person name="Coughlan A.Y."/>
            <person name="Lombardi L."/>
            <person name="Braun-Galleani S."/>
            <person name="Martos A.R."/>
            <person name="Galeote V."/>
            <person name="Bigey F."/>
            <person name="Dequin S."/>
            <person name="Byrne K.P."/>
            <person name="Wolfe K.H."/>
        </authorList>
    </citation>
    <scope>NUCLEOTIDE SEQUENCE [LARGE SCALE GENOMIC DNA]</scope>
    <source>
        <strain evidence="10 11">NRRL Y-6702</strain>
    </source>
</reference>
<organism evidence="10 11">
    <name type="scientific">Zygotorulaspora mrakii</name>
    <name type="common">Zygosaccharomyces mrakii</name>
    <dbReference type="NCBI Taxonomy" id="42260"/>
    <lineage>
        <taxon>Eukaryota</taxon>
        <taxon>Fungi</taxon>
        <taxon>Dikarya</taxon>
        <taxon>Ascomycota</taxon>
        <taxon>Saccharomycotina</taxon>
        <taxon>Saccharomycetes</taxon>
        <taxon>Saccharomycetales</taxon>
        <taxon>Saccharomycetaceae</taxon>
        <taxon>Zygotorulaspora</taxon>
    </lineage>
</organism>
<name>A0A7H9B6G4_ZYGMR</name>
<comment type="catalytic activity">
    <reaction evidence="8">
        <text>an acyl-CoA + H2O = an acyl-4'-phosphopantetheine + adenosine 3',5'-bisphosphate + 2 H(+)</text>
        <dbReference type="Rhea" id="RHEA:50044"/>
        <dbReference type="ChEBI" id="CHEBI:15377"/>
        <dbReference type="ChEBI" id="CHEBI:15378"/>
        <dbReference type="ChEBI" id="CHEBI:58342"/>
        <dbReference type="ChEBI" id="CHEBI:58343"/>
        <dbReference type="ChEBI" id="CHEBI:132023"/>
    </reaction>
</comment>
<comment type="catalytic activity">
    <reaction evidence="8">
        <text>(5Z,8Z,11Z,14Z)-eicosatetraenoyl-CoA + H2O = S-(5Z,8Z,11Z,14Z-eicosatetraenoyl)-4'-phosphopantetheine + adenosine 3',5'-bisphosphate + 2 H(+)</text>
        <dbReference type="Rhea" id="RHEA:65568"/>
        <dbReference type="ChEBI" id="CHEBI:15377"/>
        <dbReference type="ChEBI" id="CHEBI:15378"/>
        <dbReference type="ChEBI" id="CHEBI:57368"/>
        <dbReference type="ChEBI" id="CHEBI:58343"/>
        <dbReference type="ChEBI" id="CHEBI:156554"/>
    </reaction>
</comment>
<keyword evidence="4 8" id="KW-0256">Endoplasmic reticulum</keyword>
<keyword evidence="2 8" id="KW-0812">Transmembrane</keyword>
<feature type="transmembrane region" description="Helical" evidence="9">
    <location>
        <begin position="218"/>
        <end position="237"/>
    </location>
</feature>
<feature type="transmembrane region" description="Helical" evidence="9">
    <location>
        <begin position="339"/>
        <end position="356"/>
    </location>
</feature>
<evidence type="ECO:0000313" key="11">
    <source>
        <dbReference type="Proteomes" id="UP000509704"/>
    </source>
</evidence>
<keyword evidence="7 8" id="KW-0472">Membrane</keyword>
<dbReference type="AlphaFoldDB" id="A0A7H9B6G4"/>
<dbReference type="GO" id="GO:0005789">
    <property type="term" value="C:endoplasmic reticulum membrane"/>
    <property type="evidence" value="ECO:0007669"/>
    <property type="project" value="UniProtKB-SubCell"/>
</dbReference>
<evidence type="ECO:0000256" key="8">
    <source>
        <dbReference type="HAMAP-Rule" id="MF_03231"/>
    </source>
</evidence>
<sequence length="367" mass="42572">MKFPYYKLCVLLLCPATLVFGNLLSFFFPNHLQSLQINKDGWLNSIFVKNGWFWNSIVGWWCILRYGDFQINRQSLIRYSILTIWWYIFTQALWFGIAPIMDLVFTYTGGHCDFTVFDSNGNLADDFHDSIARRLKSLKRILFTLKNITMENDEDLLKKSMSDISCALNEKCFNRTSSPQDINNFIRKTFAQDAPLLGSAQCRSLGGYWIGGHDPSGHVFLITLMIMYSFGELRLFGGKALQRLKKKKYTGLLITSLKLFDNGPIWNLINNKPKNIKSFLMSAFILPPFTVVKDIVKFLGQILKIVVWQNPIILLISLLGMWWWSFLITSIVFHTFTEQLSGLLFAYIVAGIIYWNDHWFIHNAMNQ</sequence>